<evidence type="ECO:0000313" key="3">
    <source>
        <dbReference type="Proteomes" id="UP001235939"/>
    </source>
</evidence>
<accession>A0ABY6KRX4</accession>
<name>A0ABY6KRX4_9ARAC</name>
<keyword evidence="3" id="KW-1185">Reference proteome</keyword>
<dbReference type="Gene3D" id="3.30.420.10">
    <property type="entry name" value="Ribonuclease H-like superfamily/Ribonuclease H"/>
    <property type="match status" value="1"/>
</dbReference>
<organism evidence="2 3">
    <name type="scientific">Cordylochernes scorpioides</name>
    <dbReference type="NCBI Taxonomy" id="51811"/>
    <lineage>
        <taxon>Eukaryota</taxon>
        <taxon>Metazoa</taxon>
        <taxon>Ecdysozoa</taxon>
        <taxon>Arthropoda</taxon>
        <taxon>Chelicerata</taxon>
        <taxon>Arachnida</taxon>
        <taxon>Pseudoscorpiones</taxon>
        <taxon>Cheliferoidea</taxon>
        <taxon>Chernetidae</taxon>
        <taxon>Cordylochernes</taxon>
    </lineage>
</organism>
<feature type="region of interest" description="Disordered" evidence="1">
    <location>
        <begin position="1"/>
        <end position="23"/>
    </location>
</feature>
<gene>
    <name evidence="2" type="ORF">LAZ67_8001572</name>
</gene>
<proteinExistence type="predicted"/>
<reference evidence="2 3" key="1">
    <citation type="submission" date="2022-01" db="EMBL/GenBank/DDBJ databases">
        <title>A chromosomal length assembly of Cordylochernes scorpioides.</title>
        <authorList>
            <person name="Zeh D."/>
            <person name="Zeh J."/>
        </authorList>
    </citation>
    <scope>NUCLEOTIDE SEQUENCE [LARGE SCALE GENOMIC DNA]</scope>
    <source>
        <strain evidence="2">IN4F17</strain>
        <tissue evidence="2">Whole Body</tissue>
    </source>
</reference>
<dbReference type="Proteomes" id="UP001235939">
    <property type="component" value="Chromosome 08"/>
</dbReference>
<evidence type="ECO:0000256" key="1">
    <source>
        <dbReference type="SAM" id="MobiDB-lite"/>
    </source>
</evidence>
<sequence length="168" mass="19268">MAQKVSQKKKTPQLPPGHLMPISPRNRPFQKVSVDLLGRFPISHYKKRWIIVCTDYLSSTTFRFELKTCEAVLRPLPSYKEIIGVTYEVEPLGEKGRRRKINDIAHLLRMKPFHGPSGQEDQDIGVIESILRAGNTGACYIELPMRETGRLKMHTNYLQCLTLKHAEP</sequence>
<feature type="compositionally biased region" description="Basic residues" evidence="1">
    <location>
        <begin position="1"/>
        <end position="11"/>
    </location>
</feature>
<dbReference type="EMBL" id="CP092870">
    <property type="protein sequence ID" value="UYV71062.1"/>
    <property type="molecule type" value="Genomic_DNA"/>
</dbReference>
<evidence type="ECO:0000313" key="2">
    <source>
        <dbReference type="EMBL" id="UYV71062.1"/>
    </source>
</evidence>
<dbReference type="InterPro" id="IPR036397">
    <property type="entry name" value="RNaseH_sf"/>
</dbReference>
<protein>
    <submittedName>
        <fullName evidence="2">Uncharacterized protein</fullName>
    </submittedName>
</protein>